<organism evidence="1 2">
    <name type="scientific">Trachymyrmex cornetzi</name>
    <dbReference type="NCBI Taxonomy" id="471704"/>
    <lineage>
        <taxon>Eukaryota</taxon>
        <taxon>Metazoa</taxon>
        <taxon>Ecdysozoa</taxon>
        <taxon>Arthropoda</taxon>
        <taxon>Hexapoda</taxon>
        <taxon>Insecta</taxon>
        <taxon>Pterygota</taxon>
        <taxon>Neoptera</taxon>
        <taxon>Endopterygota</taxon>
        <taxon>Hymenoptera</taxon>
        <taxon>Apocrita</taxon>
        <taxon>Aculeata</taxon>
        <taxon>Formicoidea</taxon>
        <taxon>Formicidae</taxon>
        <taxon>Myrmicinae</taxon>
        <taxon>Trachymyrmex</taxon>
    </lineage>
</organism>
<sequence length="90" mass="10723">KIQAWLFKNLPYHWSPDLWLFSSSDCNPLDYYVWGVVEAKVNAKHYNTKNVLKTSITKVMAYMDKEVKRTCSRFRFRLEKVVQANGDYIK</sequence>
<name>A0A195DFC9_9HYME</name>
<evidence type="ECO:0000313" key="2">
    <source>
        <dbReference type="Proteomes" id="UP000078492"/>
    </source>
</evidence>
<dbReference type="Proteomes" id="UP000078492">
    <property type="component" value="Unassembled WGS sequence"/>
</dbReference>
<reference evidence="1 2" key="1">
    <citation type="submission" date="2015-09" db="EMBL/GenBank/DDBJ databases">
        <title>Trachymyrmex cornetzi WGS genome.</title>
        <authorList>
            <person name="Nygaard S."/>
            <person name="Hu H."/>
            <person name="Boomsma J."/>
            <person name="Zhang G."/>
        </authorList>
    </citation>
    <scope>NUCLEOTIDE SEQUENCE [LARGE SCALE GENOMIC DNA]</scope>
    <source>
        <strain evidence="1">Tcor2-1</strain>
        <tissue evidence="1">Whole body</tissue>
    </source>
</reference>
<dbReference type="Gene3D" id="3.30.420.10">
    <property type="entry name" value="Ribonuclease H-like superfamily/Ribonuclease H"/>
    <property type="match status" value="1"/>
</dbReference>
<proteinExistence type="predicted"/>
<gene>
    <name evidence="1" type="ORF">ALC57_16693</name>
</gene>
<keyword evidence="2" id="KW-1185">Reference proteome</keyword>
<dbReference type="STRING" id="471704.A0A195DFC9"/>
<dbReference type="GO" id="GO:0003676">
    <property type="term" value="F:nucleic acid binding"/>
    <property type="evidence" value="ECO:0007669"/>
    <property type="project" value="InterPro"/>
</dbReference>
<accession>A0A195DFC9</accession>
<dbReference type="EMBL" id="KQ980953">
    <property type="protein sequence ID" value="KYN11144.1"/>
    <property type="molecule type" value="Genomic_DNA"/>
</dbReference>
<feature type="non-terminal residue" evidence="1">
    <location>
        <position position="1"/>
    </location>
</feature>
<protein>
    <submittedName>
        <fullName evidence="1">Uncharacterized protein</fullName>
    </submittedName>
</protein>
<evidence type="ECO:0000313" key="1">
    <source>
        <dbReference type="EMBL" id="KYN11144.1"/>
    </source>
</evidence>
<dbReference type="InterPro" id="IPR036397">
    <property type="entry name" value="RNaseH_sf"/>
</dbReference>
<dbReference type="AlphaFoldDB" id="A0A195DFC9"/>